<dbReference type="InterPro" id="IPR027383">
    <property type="entry name" value="Znf_put"/>
</dbReference>
<organism evidence="4">
    <name type="scientific">freshwater metagenome</name>
    <dbReference type="NCBI Taxonomy" id="449393"/>
    <lineage>
        <taxon>unclassified sequences</taxon>
        <taxon>metagenomes</taxon>
        <taxon>ecological metagenomes</taxon>
    </lineage>
</organism>
<proteinExistence type="predicted"/>
<feature type="compositionally biased region" description="Low complexity" evidence="1">
    <location>
        <begin position="207"/>
        <end position="217"/>
    </location>
</feature>
<keyword evidence="2" id="KW-0812">Transmembrane</keyword>
<feature type="transmembrane region" description="Helical" evidence="2">
    <location>
        <begin position="155"/>
        <end position="176"/>
    </location>
</feature>
<evidence type="ECO:0000256" key="1">
    <source>
        <dbReference type="SAM" id="MobiDB-lite"/>
    </source>
</evidence>
<gene>
    <name evidence="4" type="ORF">UFOPK1493_04468</name>
</gene>
<dbReference type="Pfam" id="PF13490">
    <property type="entry name" value="zf-HC2"/>
    <property type="match status" value="1"/>
</dbReference>
<dbReference type="AlphaFoldDB" id="A0A6J6GP38"/>
<feature type="region of interest" description="Disordered" evidence="1">
    <location>
        <begin position="207"/>
        <end position="246"/>
    </location>
</feature>
<sequence>MRDIGGNQRRWEYDHDRMNLGPSCDEWQVAVSARADGEDPGVDEAALDAHLAGCSHCRAFAVVIEGSRRRLSVQPAPEMPDLSRQVSKLNAIADRASRWGFVRAMLMVIALEVIVLSAPSLFDSDNHDARHLGAFSVAYGVALLVVAVRPARARTVLPVSMVLGLGLLITAVVDLARGAVPLTEEATHLPELISVVLVWLLTVPAPRRSPAAQPRPANGSSSAPPALRVVQPDDEPGAGSAGRQVG</sequence>
<evidence type="ECO:0000259" key="3">
    <source>
        <dbReference type="Pfam" id="PF13490"/>
    </source>
</evidence>
<reference evidence="4" key="1">
    <citation type="submission" date="2020-05" db="EMBL/GenBank/DDBJ databases">
        <authorList>
            <person name="Chiriac C."/>
            <person name="Salcher M."/>
            <person name="Ghai R."/>
            <person name="Kavagutti S V."/>
        </authorList>
    </citation>
    <scope>NUCLEOTIDE SEQUENCE</scope>
</reference>
<keyword evidence="2" id="KW-0472">Membrane</keyword>
<name>A0A6J6GP38_9ZZZZ</name>
<keyword evidence="2" id="KW-1133">Transmembrane helix</keyword>
<feature type="domain" description="Putative zinc-finger" evidence="3">
    <location>
        <begin position="24"/>
        <end position="58"/>
    </location>
</feature>
<accession>A0A6J6GP38</accession>
<dbReference type="EMBL" id="CAEZSR010000360">
    <property type="protein sequence ID" value="CAB4603142.1"/>
    <property type="molecule type" value="Genomic_DNA"/>
</dbReference>
<protein>
    <submittedName>
        <fullName evidence="4">Unannotated protein</fullName>
    </submittedName>
</protein>
<feature type="transmembrane region" description="Helical" evidence="2">
    <location>
        <begin position="100"/>
        <end position="119"/>
    </location>
</feature>
<evidence type="ECO:0000313" key="4">
    <source>
        <dbReference type="EMBL" id="CAB4603142.1"/>
    </source>
</evidence>
<feature type="transmembrane region" description="Helical" evidence="2">
    <location>
        <begin position="131"/>
        <end position="148"/>
    </location>
</feature>
<evidence type="ECO:0000256" key="2">
    <source>
        <dbReference type="SAM" id="Phobius"/>
    </source>
</evidence>